<organism evidence="1 2">
    <name type="scientific">Gluconobacter albidus</name>
    <dbReference type="NCBI Taxonomy" id="318683"/>
    <lineage>
        <taxon>Bacteria</taxon>
        <taxon>Pseudomonadati</taxon>
        <taxon>Pseudomonadota</taxon>
        <taxon>Alphaproteobacteria</taxon>
        <taxon>Acetobacterales</taxon>
        <taxon>Acetobacteraceae</taxon>
        <taxon>Gluconobacter</taxon>
    </lineage>
</organism>
<reference evidence="1 2" key="1">
    <citation type="submission" date="2015-06" db="EMBL/GenBank/DDBJ databases">
        <title>Improved classification and identification of acetic acid bacteria using matrix-assisted laser desorption/ionization time-of-flight mass spectrometry; Gluconobacter nephelii and Gluconobacter uchimurae are later heterotypic synonyms of Gluconobacter japonicus and Gluconobacter oxydans, respectively.</title>
        <authorList>
            <person name="Li L."/>
            <person name="Cleenwerck I."/>
            <person name="De Vuyst L."/>
            <person name="Vandamme P."/>
        </authorList>
    </citation>
    <scope>NUCLEOTIDE SEQUENCE [LARGE SCALE GENOMIC DNA]</scope>
    <source>
        <strain evidence="1 2">LMG 1768</strain>
    </source>
</reference>
<evidence type="ECO:0000313" key="1">
    <source>
        <dbReference type="EMBL" id="KXV49668.1"/>
    </source>
</evidence>
<sequence>MSKRLTFLISGDLEQDLDMVIGKIKKHGVAMTQADLVRLGLSTVIRVLNPTLDKRSKQRIYTQSDVEELMKPYIEIATEAEQKKGGKP</sequence>
<protein>
    <submittedName>
        <fullName evidence="1">Uncharacterized protein</fullName>
    </submittedName>
</protein>
<dbReference type="EMBL" id="LHZR01000092">
    <property type="protein sequence ID" value="KXV49668.1"/>
    <property type="molecule type" value="Genomic_DNA"/>
</dbReference>
<accession>A0A149TLN6</accession>
<dbReference type="AlphaFoldDB" id="A0A149TLN6"/>
<dbReference type="PATRIC" id="fig|318683.6.peg.3352"/>
<comment type="caution">
    <text evidence="1">The sequence shown here is derived from an EMBL/GenBank/DDBJ whole genome shotgun (WGS) entry which is preliminary data.</text>
</comment>
<dbReference type="RefSeq" id="WP_062106639.1">
    <property type="nucleotide sequence ID" value="NZ_LHZR01000092.1"/>
</dbReference>
<name>A0A149TLN6_9PROT</name>
<dbReference type="OrthoDB" id="7278048at2"/>
<gene>
    <name evidence="1" type="ORF">AD945_03820</name>
</gene>
<proteinExistence type="predicted"/>
<dbReference type="Proteomes" id="UP000075636">
    <property type="component" value="Unassembled WGS sequence"/>
</dbReference>
<evidence type="ECO:0000313" key="2">
    <source>
        <dbReference type="Proteomes" id="UP000075636"/>
    </source>
</evidence>